<dbReference type="EMBL" id="WGGD01000005">
    <property type="protein sequence ID" value="MUN29666.1"/>
    <property type="molecule type" value="Genomic_DNA"/>
</dbReference>
<evidence type="ECO:0000313" key="3">
    <source>
        <dbReference type="Proteomes" id="UP000470772"/>
    </source>
</evidence>
<sequence length="126" mass="13923">MVAMSKKAFSPNLKESIYTPSFQRSTAWFLLVLALFEGITGFGAGPQTSTTISDLTFGLLNRGNSLQLHILLIGPLIFFFVLHSASGIGSMLLRRGIKNWLIFKIIIPSLTIGIYIIGIYLYVLLL</sequence>
<evidence type="ECO:0000313" key="2">
    <source>
        <dbReference type="EMBL" id="MUN29666.1"/>
    </source>
</evidence>
<protein>
    <recommendedName>
        <fullName evidence="4">Succinate dehydrogenase</fullName>
    </recommendedName>
</protein>
<reference evidence="2 3" key="1">
    <citation type="submission" date="2019-10" db="EMBL/GenBank/DDBJ databases">
        <title>Sequencing and Assembly of Multiple Reported Metal-Biooxidizing Members of the Extremely Thermoacidophilic Archaeal Family Sulfolobaceae.</title>
        <authorList>
            <person name="Counts J.A."/>
            <person name="Kelly R.M."/>
        </authorList>
    </citation>
    <scope>NUCLEOTIDE SEQUENCE [LARGE SCALE GENOMIC DNA]</scope>
    <source>
        <strain evidence="2 3">DSM 6482</strain>
    </source>
</reference>
<dbReference type="AlphaFoldDB" id="A0A6A9QKZ1"/>
<keyword evidence="1" id="KW-0472">Membrane</keyword>
<accession>A0A6A9QKZ1</accession>
<feature type="transmembrane region" description="Helical" evidence="1">
    <location>
        <begin position="105"/>
        <end position="125"/>
    </location>
</feature>
<organism evidence="2 3">
    <name type="scientific">Sulfuracidifex metallicus DSM 6482 = JCM 9184</name>
    <dbReference type="NCBI Taxonomy" id="523847"/>
    <lineage>
        <taxon>Archaea</taxon>
        <taxon>Thermoproteota</taxon>
        <taxon>Thermoprotei</taxon>
        <taxon>Sulfolobales</taxon>
        <taxon>Sulfolobaceae</taxon>
        <taxon>Sulfuracidifex</taxon>
    </lineage>
</organism>
<comment type="caution">
    <text evidence="2">The sequence shown here is derived from an EMBL/GenBank/DDBJ whole genome shotgun (WGS) entry which is preliminary data.</text>
</comment>
<feature type="transmembrane region" description="Helical" evidence="1">
    <location>
        <begin position="68"/>
        <end position="93"/>
    </location>
</feature>
<gene>
    <name evidence="2" type="ORF">GC250_09515</name>
</gene>
<evidence type="ECO:0000256" key="1">
    <source>
        <dbReference type="SAM" id="Phobius"/>
    </source>
</evidence>
<keyword evidence="3" id="KW-1185">Reference proteome</keyword>
<keyword evidence="1" id="KW-1133">Transmembrane helix</keyword>
<evidence type="ECO:0008006" key="4">
    <source>
        <dbReference type="Google" id="ProtNLM"/>
    </source>
</evidence>
<keyword evidence="1" id="KW-0812">Transmembrane</keyword>
<dbReference type="Proteomes" id="UP000470772">
    <property type="component" value="Unassembled WGS sequence"/>
</dbReference>
<name>A0A6A9QKZ1_SULME</name>
<proteinExistence type="predicted"/>